<keyword evidence="3" id="KW-1185">Reference proteome</keyword>
<proteinExistence type="predicted"/>
<evidence type="ECO:0000313" key="2">
    <source>
        <dbReference type="EMBL" id="QNH00431.1"/>
    </source>
</evidence>
<dbReference type="EMBL" id="CP060009">
    <property type="protein sequence ID" value="QNH00431.1"/>
    <property type="molecule type" value="Genomic_DNA"/>
</dbReference>
<gene>
    <name evidence="2" type="ORF">HNQ25_19380</name>
</gene>
<organism evidence="2 3">
    <name type="scientific">Pseudomonas sediminis</name>
    <dbReference type="NCBI Taxonomy" id="1691904"/>
    <lineage>
        <taxon>Bacteria</taxon>
        <taxon>Pseudomonadati</taxon>
        <taxon>Pseudomonadota</taxon>
        <taxon>Gammaproteobacteria</taxon>
        <taxon>Pseudomonadales</taxon>
        <taxon>Pseudomonadaceae</taxon>
        <taxon>Pseudomonas</taxon>
    </lineage>
</organism>
<dbReference type="InterPro" id="IPR028098">
    <property type="entry name" value="Glyco_trans_4-like_N"/>
</dbReference>
<dbReference type="Proteomes" id="UP000515254">
    <property type="component" value="Chromosome"/>
</dbReference>
<dbReference type="SUPFAM" id="SSF53756">
    <property type="entry name" value="UDP-Glycosyltransferase/glycogen phosphorylase"/>
    <property type="match status" value="1"/>
</dbReference>
<name>A0ABX6SF63_9PSED</name>
<dbReference type="InterPro" id="IPR050194">
    <property type="entry name" value="Glycosyltransferase_grp1"/>
</dbReference>
<protein>
    <submittedName>
        <fullName evidence="2">Glycosyltransferase family 1 protein</fullName>
    </submittedName>
</protein>
<sequence length="409" mass="45400">MTQAETGLMNAPSLHIALISETFPPEINGVANTLGRLVDGLRSRGHRVQLIRPRQDIDHAQNADDDLLLTRGWPLPGYPGLQWGQSSLHKLLRRWQRQRPDVLYIATEGPLGLSALRAARRLAIPVISGFHTNFQQYTGHYGIGLLTRAMTNYLRWFHNRTQLTLVPSVGQKVDLERRDFERLALLARGVDSQLFHPRRRSDALRESWGLGPDDLAVLHVGRLAAEKNLGLLVKAFHTLQKAHPQRRIRLILVGDGPLRASLQAQLPEALFCGLQRGETLAEHYASGDLFLFPSLSETFGNVVLEALASSLGVVAFDQAAAAQHIHHGHNGLLARPGDEAGFCEAACELLEDAEVLRHIRLNARRHASHLSWDGIVALFEQHLRSAMQPRPKIVHVGSPDEIRGGMQDG</sequence>
<dbReference type="PANTHER" id="PTHR45947:SF3">
    <property type="entry name" value="SULFOQUINOVOSYL TRANSFERASE SQD2"/>
    <property type="match status" value="1"/>
</dbReference>
<dbReference type="Gene3D" id="3.40.50.2000">
    <property type="entry name" value="Glycogen Phosphorylase B"/>
    <property type="match status" value="2"/>
</dbReference>
<evidence type="ECO:0000259" key="1">
    <source>
        <dbReference type="Pfam" id="PF13439"/>
    </source>
</evidence>
<evidence type="ECO:0000313" key="3">
    <source>
        <dbReference type="Proteomes" id="UP000515254"/>
    </source>
</evidence>
<dbReference type="PANTHER" id="PTHR45947">
    <property type="entry name" value="SULFOQUINOVOSYL TRANSFERASE SQD2"/>
    <property type="match status" value="1"/>
</dbReference>
<dbReference type="CDD" id="cd03814">
    <property type="entry name" value="GT4-like"/>
    <property type="match status" value="1"/>
</dbReference>
<accession>A0ABX6SF63</accession>
<dbReference type="Pfam" id="PF13692">
    <property type="entry name" value="Glyco_trans_1_4"/>
    <property type="match status" value="1"/>
</dbReference>
<feature type="domain" description="Glycosyltransferase subfamily 4-like N-terminal" evidence="1">
    <location>
        <begin position="27"/>
        <end position="193"/>
    </location>
</feature>
<reference evidence="2 3" key="1">
    <citation type="journal article" date="2020" name="Microbiol. Resour. Announc.">
        <title>Complete genome sequences of four natural Pseudomonas isolates that catabolize a wide range of aromatic compounds relevant to lignin valorization.</title>
        <authorList>
            <person name="Hatmaker E.A."/>
            <person name="Presley G."/>
            <person name="Cannon O."/>
            <person name="Guss A.M."/>
            <person name="Elkins J.G."/>
        </authorList>
    </citation>
    <scope>NUCLEOTIDE SEQUENCE [LARGE SCALE GENOMIC DNA]</scope>
    <source>
        <strain evidence="2 3">B10D7D</strain>
    </source>
</reference>
<dbReference type="Pfam" id="PF13439">
    <property type="entry name" value="Glyco_transf_4"/>
    <property type="match status" value="1"/>
</dbReference>